<accession>A0ABR5Y1T9</accession>
<keyword evidence="1" id="KW-1133">Transmembrane helix</keyword>
<organism evidence="3 4">
    <name type="scientific">Thalassospira xiamenensis</name>
    <dbReference type="NCBI Taxonomy" id="220697"/>
    <lineage>
        <taxon>Bacteria</taxon>
        <taxon>Pseudomonadati</taxon>
        <taxon>Pseudomonadota</taxon>
        <taxon>Alphaproteobacteria</taxon>
        <taxon>Rhodospirillales</taxon>
        <taxon>Thalassospiraceae</taxon>
        <taxon>Thalassospira</taxon>
    </lineage>
</organism>
<name>A0ABR5Y1T9_9PROT</name>
<feature type="domain" description="SMODS and SLOG-associating 2TM effector" evidence="2">
    <location>
        <begin position="7"/>
        <end position="171"/>
    </location>
</feature>
<dbReference type="NCBIfam" id="NF033632">
    <property type="entry name" value="SLATT_4"/>
    <property type="match status" value="1"/>
</dbReference>
<keyword evidence="4" id="KW-1185">Reference proteome</keyword>
<keyword evidence="1" id="KW-0812">Transmembrane</keyword>
<feature type="transmembrane region" description="Helical" evidence="1">
    <location>
        <begin position="41"/>
        <end position="59"/>
    </location>
</feature>
<dbReference type="RefSeq" id="WP_063092355.1">
    <property type="nucleotide sequence ID" value="NZ_DFMA01000005.1"/>
</dbReference>
<evidence type="ECO:0000259" key="2">
    <source>
        <dbReference type="Pfam" id="PF18186"/>
    </source>
</evidence>
<comment type="caution">
    <text evidence="3">The sequence shown here is derived from an EMBL/GenBank/DDBJ whole genome shotgun (WGS) entry which is preliminary data.</text>
</comment>
<reference evidence="3 4" key="1">
    <citation type="submission" date="2015-12" db="EMBL/GenBank/DDBJ databases">
        <title>Genome sequence of Thalassospira xiamenensis MCCC 1A03005.</title>
        <authorList>
            <person name="Lu L."/>
            <person name="Lai Q."/>
            <person name="Shao Z."/>
            <person name="Qian P."/>
        </authorList>
    </citation>
    <scope>NUCLEOTIDE SEQUENCE [LARGE SCALE GENOMIC DNA]</scope>
    <source>
        <strain evidence="3 4">MCCC 1A03005</strain>
    </source>
</reference>
<keyword evidence="1" id="KW-0472">Membrane</keyword>
<feature type="transmembrane region" description="Helical" evidence="1">
    <location>
        <begin position="65"/>
        <end position="83"/>
    </location>
</feature>
<sequence length="185" mass="21035">MTEFTHLEDQIRECFGRVIYTHKTHEKMAERYSTKLRRLKISQIVISAIIASGICSTLFFDQTYLKAATAILSLLGVVLSGYLKGIDPGGIAQAHRDTAKEIWPIRESYLSLLTDLRCAKIPREEAAKWRDELQEKLAAIYQAAPQTEAEAYADAQKALKDNEDYTFSDEEIDMFVPKSLRKTDL</sequence>
<evidence type="ECO:0000313" key="4">
    <source>
        <dbReference type="Proteomes" id="UP000076167"/>
    </source>
</evidence>
<protein>
    <recommendedName>
        <fullName evidence="2">SMODS and SLOG-associating 2TM effector domain-containing protein</fullName>
    </recommendedName>
</protein>
<gene>
    <name evidence="3" type="ORF">AUP40_02250</name>
</gene>
<proteinExistence type="predicted"/>
<dbReference type="Proteomes" id="UP000076167">
    <property type="component" value="Unassembled WGS sequence"/>
</dbReference>
<evidence type="ECO:0000256" key="1">
    <source>
        <dbReference type="SAM" id="Phobius"/>
    </source>
</evidence>
<dbReference type="Pfam" id="PF18186">
    <property type="entry name" value="SLATT_4"/>
    <property type="match status" value="1"/>
</dbReference>
<evidence type="ECO:0000313" key="3">
    <source>
        <dbReference type="EMBL" id="KZD01863.1"/>
    </source>
</evidence>
<dbReference type="InterPro" id="IPR040811">
    <property type="entry name" value="SLATT_4"/>
</dbReference>
<dbReference type="EMBL" id="LPXL01000034">
    <property type="protein sequence ID" value="KZD01863.1"/>
    <property type="molecule type" value="Genomic_DNA"/>
</dbReference>